<feature type="domain" description="GGDEF" evidence="1">
    <location>
        <begin position="194"/>
        <end position="326"/>
    </location>
</feature>
<proteinExistence type="predicted"/>
<accession>A0A9X1ZNH8</accession>
<protein>
    <submittedName>
        <fullName evidence="2">Sensor domain-containing diguanylate cyclase</fullName>
    </submittedName>
</protein>
<dbReference type="InterPro" id="IPR029787">
    <property type="entry name" value="Nucleotide_cyclase"/>
</dbReference>
<dbReference type="SUPFAM" id="SSF55073">
    <property type="entry name" value="Nucleotide cyclase"/>
    <property type="match status" value="1"/>
</dbReference>
<dbReference type="PROSITE" id="PS50887">
    <property type="entry name" value="GGDEF"/>
    <property type="match status" value="1"/>
</dbReference>
<dbReference type="InterPro" id="IPR029016">
    <property type="entry name" value="GAF-like_dom_sf"/>
</dbReference>
<dbReference type="CDD" id="cd01949">
    <property type="entry name" value="GGDEF"/>
    <property type="match status" value="1"/>
</dbReference>
<name>A0A9X1ZNH8_9GAMM</name>
<dbReference type="Pfam" id="PF00990">
    <property type="entry name" value="GGDEF"/>
    <property type="match status" value="1"/>
</dbReference>
<dbReference type="InterPro" id="IPR003018">
    <property type="entry name" value="GAF"/>
</dbReference>
<dbReference type="AlphaFoldDB" id="A0A9X1ZNH8"/>
<dbReference type="PANTHER" id="PTHR43102:SF2">
    <property type="entry name" value="GAF DOMAIN-CONTAINING PROTEIN"/>
    <property type="match status" value="1"/>
</dbReference>
<dbReference type="Gene3D" id="3.30.70.270">
    <property type="match status" value="1"/>
</dbReference>
<evidence type="ECO:0000313" key="2">
    <source>
        <dbReference type="EMBL" id="MCL1141133.1"/>
    </source>
</evidence>
<keyword evidence="3" id="KW-1185">Reference proteome</keyword>
<dbReference type="RefSeq" id="WP_248993826.1">
    <property type="nucleotide sequence ID" value="NZ_JAKIKP010000001.1"/>
</dbReference>
<dbReference type="SMART" id="SM00267">
    <property type="entry name" value="GGDEF"/>
    <property type="match status" value="1"/>
</dbReference>
<dbReference type="Gene3D" id="3.30.450.40">
    <property type="match status" value="1"/>
</dbReference>
<dbReference type="Proteomes" id="UP001139333">
    <property type="component" value="Unassembled WGS sequence"/>
</dbReference>
<dbReference type="InterPro" id="IPR000160">
    <property type="entry name" value="GGDEF_dom"/>
</dbReference>
<comment type="caution">
    <text evidence="2">The sequence shown here is derived from an EMBL/GenBank/DDBJ whole genome shotgun (WGS) entry which is preliminary data.</text>
</comment>
<evidence type="ECO:0000313" key="3">
    <source>
        <dbReference type="Proteomes" id="UP001139333"/>
    </source>
</evidence>
<dbReference type="EMBL" id="JAKIKP010000001">
    <property type="protein sequence ID" value="MCL1141133.1"/>
    <property type="molecule type" value="Genomic_DNA"/>
</dbReference>
<dbReference type="PANTHER" id="PTHR43102">
    <property type="entry name" value="SLR1143 PROTEIN"/>
    <property type="match status" value="1"/>
</dbReference>
<dbReference type="InterPro" id="IPR043128">
    <property type="entry name" value="Rev_trsase/Diguanyl_cyclase"/>
</dbReference>
<organism evidence="2 3">
    <name type="scientific">Shewanella gaetbuli</name>
    <dbReference type="NCBI Taxonomy" id="220752"/>
    <lineage>
        <taxon>Bacteria</taxon>
        <taxon>Pseudomonadati</taxon>
        <taxon>Pseudomonadota</taxon>
        <taxon>Gammaproteobacteria</taxon>
        <taxon>Alteromonadales</taxon>
        <taxon>Shewanellaceae</taxon>
        <taxon>Shewanella</taxon>
    </lineage>
</organism>
<dbReference type="Pfam" id="PF01590">
    <property type="entry name" value="GAF"/>
    <property type="match status" value="1"/>
</dbReference>
<dbReference type="SUPFAM" id="SSF55781">
    <property type="entry name" value="GAF domain-like"/>
    <property type="match status" value="1"/>
</dbReference>
<evidence type="ECO:0000259" key="1">
    <source>
        <dbReference type="PROSITE" id="PS50887"/>
    </source>
</evidence>
<sequence length="326" mass="36742">MLCAPIPDNEQVRLDTLRGLNILDSAAEERFDRITRLAKRLFGVSICLVSLVDSNRQWFKSAQGLEAAQTDRDISFCGHAIMQSEVLVIEDTFHDQRFADNPLVTQAPKIRFYAGYPLTMPNETRVGTLCIIDENPRKFSQDDIVALEDLGHLVEDELVAIQQSTLDPLTCISNRRGFEMLSEQVLANSDRLGFNTSLLFFDLDYFKEINDEYGHAEGDKALQTFAGLLIDSFRDSDVIARFGGDEFIVLLSHEGQGDNCMVLNRFEHIVAKHNAQSNAPYNLAYSVGIANRAFDSELTLNEYLTNADEAMFAIKQCHHQDKEFSS</sequence>
<gene>
    <name evidence="2" type="ORF">L2672_00255</name>
</gene>
<dbReference type="SMART" id="SM00065">
    <property type="entry name" value="GAF"/>
    <property type="match status" value="1"/>
</dbReference>
<reference evidence="2" key="1">
    <citation type="submission" date="2022-01" db="EMBL/GenBank/DDBJ databases">
        <title>Whole genome-based taxonomy of the Shewanellaceae.</title>
        <authorList>
            <person name="Martin-Rodriguez A.J."/>
        </authorList>
    </citation>
    <scope>NUCLEOTIDE SEQUENCE</scope>
    <source>
        <strain evidence="2">DSM 16422</strain>
    </source>
</reference>
<dbReference type="NCBIfam" id="TIGR00254">
    <property type="entry name" value="GGDEF"/>
    <property type="match status" value="1"/>
</dbReference>